<name>A0ABV2HW43_9HYPH</name>
<dbReference type="EMBL" id="JBEPLM010000007">
    <property type="protein sequence ID" value="MET3594543.1"/>
    <property type="molecule type" value="Genomic_DNA"/>
</dbReference>
<sequence>MLATVLGAEKLDCCDWNKARRTVVRLHRAKELNMNARTLFAPLAFAMASFAFPAVAADAAQTFVDKAAIGGMFEVESSKLAQDRAKDQQVKNFAERMIADHGAANEKLKKIATEQKLQVPAQPDAAHKSDLEKLQNTTKGFDQPYVDIQRSAHADAVNLFQSYANDGDNPSLKAFAAQTLPTLKMHQDMIEKIAAANAGMPAVKSASTPKPPAPVPGANSFTEAQAKNRIQDAGYIDISPLAKDDKGVWRGQAKKDGKPISVALDYQGNVFAGQQ</sequence>
<dbReference type="Proteomes" id="UP001549036">
    <property type="component" value="Unassembled WGS sequence"/>
</dbReference>
<accession>A0ABV2HW43</accession>
<reference evidence="2 3" key="1">
    <citation type="submission" date="2024-06" db="EMBL/GenBank/DDBJ databases">
        <title>Genomic Encyclopedia of Type Strains, Phase IV (KMG-IV): sequencing the most valuable type-strain genomes for metagenomic binning, comparative biology and taxonomic classification.</title>
        <authorList>
            <person name="Goeker M."/>
        </authorList>
    </citation>
    <scope>NUCLEOTIDE SEQUENCE [LARGE SCALE GENOMIC DNA]</scope>
    <source>
        <strain evidence="2 3">DSM 29846</strain>
    </source>
</reference>
<evidence type="ECO:0000259" key="1">
    <source>
        <dbReference type="Pfam" id="PF13628"/>
    </source>
</evidence>
<dbReference type="InterPro" id="IPR012347">
    <property type="entry name" value="Ferritin-like"/>
</dbReference>
<keyword evidence="3" id="KW-1185">Reference proteome</keyword>
<gene>
    <name evidence="2" type="ORF">ABID26_003951</name>
</gene>
<evidence type="ECO:0000313" key="3">
    <source>
        <dbReference type="Proteomes" id="UP001549036"/>
    </source>
</evidence>
<organism evidence="2 3">
    <name type="scientific">Mesorhizobium shonense</name>
    <dbReference type="NCBI Taxonomy" id="1209948"/>
    <lineage>
        <taxon>Bacteria</taxon>
        <taxon>Pseudomonadati</taxon>
        <taxon>Pseudomonadota</taxon>
        <taxon>Alphaproteobacteria</taxon>
        <taxon>Hyphomicrobiales</taxon>
        <taxon>Phyllobacteriaceae</taxon>
        <taxon>Mesorhizobium</taxon>
    </lineage>
</organism>
<feature type="domain" description="DUF4142" evidence="1">
    <location>
        <begin position="60"/>
        <end position="193"/>
    </location>
</feature>
<protein>
    <submittedName>
        <fullName evidence="2">Membrane protein</fullName>
    </submittedName>
</protein>
<comment type="caution">
    <text evidence="2">The sequence shown here is derived from an EMBL/GenBank/DDBJ whole genome shotgun (WGS) entry which is preliminary data.</text>
</comment>
<dbReference type="Gene3D" id="1.20.1260.10">
    <property type="match status" value="1"/>
</dbReference>
<dbReference type="PANTHER" id="PTHR38593">
    <property type="entry name" value="BLR2558 PROTEIN"/>
    <property type="match status" value="1"/>
</dbReference>
<dbReference type="InterPro" id="IPR025419">
    <property type="entry name" value="DUF4142"/>
</dbReference>
<dbReference type="Pfam" id="PF13628">
    <property type="entry name" value="DUF4142"/>
    <property type="match status" value="1"/>
</dbReference>
<dbReference type="PANTHER" id="PTHR38593:SF1">
    <property type="entry name" value="BLR2558 PROTEIN"/>
    <property type="match status" value="1"/>
</dbReference>
<evidence type="ECO:0000313" key="2">
    <source>
        <dbReference type="EMBL" id="MET3594543.1"/>
    </source>
</evidence>
<proteinExistence type="predicted"/>